<evidence type="ECO:0000313" key="3">
    <source>
        <dbReference type="Proteomes" id="UP000006190"/>
    </source>
</evidence>
<dbReference type="HOGENOM" id="CLU_1281596_0_0_9"/>
<feature type="compositionally biased region" description="Basic and acidic residues" evidence="1">
    <location>
        <begin position="92"/>
        <end position="107"/>
    </location>
</feature>
<dbReference type="STRING" id="883113.HMPREF9708_00444"/>
<proteinExistence type="predicted"/>
<evidence type="ECO:0000256" key="1">
    <source>
        <dbReference type="SAM" id="MobiDB-lite"/>
    </source>
</evidence>
<accession>H3NI16</accession>
<protein>
    <submittedName>
        <fullName evidence="2">Uncharacterized protein</fullName>
    </submittedName>
</protein>
<name>H3NI16_9LACT</name>
<dbReference type="AlphaFoldDB" id="H3NI16"/>
<reference evidence="2 3" key="1">
    <citation type="submission" date="2012-01" db="EMBL/GenBank/DDBJ databases">
        <title>The Genome Sequence of Facklamia languida CCUG 37842.</title>
        <authorList>
            <consortium name="The Broad Institute Genome Sequencing Platform"/>
            <person name="Earl A."/>
            <person name="Ward D."/>
            <person name="Feldgarden M."/>
            <person name="Gevers D."/>
            <person name="Huys G."/>
            <person name="Young S.K."/>
            <person name="Zeng Q."/>
            <person name="Gargeya S."/>
            <person name="Fitzgerald M."/>
            <person name="Haas B."/>
            <person name="Abouelleil A."/>
            <person name="Alvarado L."/>
            <person name="Arachchi H.M."/>
            <person name="Berlin A."/>
            <person name="Chapman S.B."/>
            <person name="Gearin G."/>
            <person name="Goldberg J."/>
            <person name="Griggs A."/>
            <person name="Gujja S."/>
            <person name="Hansen M."/>
            <person name="Heiman D."/>
            <person name="Howarth C."/>
            <person name="Larimer J."/>
            <person name="Lui A."/>
            <person name="MacDonald P.J.P."/>
            <person name="McCowen C."/>
            <person name="Montmayeur A."/>
            <person name="Murphy C."/>
            <person name="Neiman D."/>
            <person name="Pearson M."/>
            <person name="Priest M."/>
            <person name="Roberts A."/>
            <person name="Saif S."/>
            <person name="Shea T."/>
            <person name="Sisk P."/>
            <person name="Stolte C."/>
            <person name="Sykes S."/>
            <person name="Wortman J."/>
            <person name="Nusbaum C."/>
            <person name="Birren B."/>
        </authorList>
    </citation>
    <scope>NUCLEOTIDE SEQUENCE [LARGE SCALE GENOMIC DNA]</scope>
    <source>
        <strain evidence="2 3">CCUG 37842</strain>
    </source>
</reference>
<dbReference type="RefSeq" id="WP_006308418.1">
    <property type="nucleotide sequence ID" value="NZ_JH601133.1"/>
</dbReference>
<feature type="compositionally biased region" description="Basic and acidic residues" evidence="1">
    <location>
        <begin position="117"/>
        <end position="129"/>
    </location>
</feature>
<feature type="compositionally biased region" description="Polar residues" evidence="1">
    <location>
        <begin position="164"/>
        <end position="175"/>
    </location>
</feature>
<gene>
    <name evidence="2" type="ORF">HMPREF9708_00444</name>
</gene>
<sequence length="215" mass="24674">MNDSDYKGPVYRSQDKKMKSTLANRSFHKPILSDQALEIPAYVKKNPSHKNWGSQTGQRSETSSLTQSDWPSNQSTFPVNDRHPELSSNRPSKAERESSIPFLEKKNQSSSLSNDQLNKRLQEHADRDSSVQTSYMDTIPSQATSRWKDLREEALKNEARNTESRTSSLRNQDQSFADKPIEAHSSVEVSRELLQRLVKPKDKYILLEEGTQYDE</sequence>
<feature type="compositionally biased region" description="Polar residues" evidence="1">
    <location>
        <begin position="130"/>
        <end position="145"/>
    </location>
</feature>
<feature type="compositionally biased region" description="Polar residues" evidence="1">
    <location>
        <begin position="49"/>
        <end position="78"/>
    </location>
</feature>
<organism evidence="2 3">
    <name type="scientific">Facklamia languida CCUG 37842</name>
    <dbReference type="NCBI Taxonomy" id="883113"/>
    <lineage>
        <taxon>Bacteria</taxon>
        <taxon>Bacillati</taxon>
        <taxon>Bacillota</taxon>
        <taxon>Bacilli</taxon>
        <taxon>Lactobacillales</taxon>
        <taxon>Aerococcaceae</taxon>
        <taxon>Facklamia</taxon>
    </lineage>
</organism>
<keyword evidence="3" id="KW-1185">Reference proteome</keyword>
<dbReference type="Proteomes" id="UP000006190">
    <property type="component" value="Unassembled WGS sequence"/>
</dbReference>
<feature type="region of interest" description="Disordered" evidence="1">
    <location>
        <begin position="1"/>
        <end position="34"/>
    </location>
</feature>
<feature type="compositionally biased region" description="Basic and acidic residues" evidence="1">
    <location>
        <begin position="146"/>
        <end position="163"/>
    </location>
</feature>
<dbReference type="PATRIC" id="fig|883113.3.peg.447"/>
<dbReference type="EMBL" id="AGEG01000003">
    <property type="protein sequence ID" value="EHR37815.1"/>
    <property type="molecule type" value="Genomic_DNA"/>
</dbReference>
<feature type="region of interest" description="Disordered" evidence="1">
    <location>
        <begin position="46"/>
        <end position="183"/>
    </location>
</feature>
<evidence type="ECO:0000313" key="2">
    <source>
        <dbReference type="EMBL" id="EHR37815.1"/>
    </source>
</evidence>
<comment type="caution">
    <text evidence="2">The sequence shown here is derived from an EMBL/GenBank/DDBJ whole genome shotgun (WGS) entry which is preliminary data.</text>
</comment>